<dbReference type="Pfam" id="PF05097">
    <property type="entry name" value="DUF688"/>
    <property type="match status" value="1"/>
</dbReference>
<evidence type="ECO:0000313" key="2">
    <source>
        <dbReference type="EMBL" id="AFK38837.1"/>
    </source>
</evidence>
<proteinExistence type="evidence at transcript level"/>
<dbReference type="InterPro" id="IPR007789">
    <property type="entry name" value="DUF688"/>
</dbReference>
<protein>
    <submittedName>
        <fullName evidence="2">Uncharacterized protein</fullName>
    </submittedName>
</protein>
<reference evidence="2" key="1">
    <citation type="submission" date="2012-05" db="EMBL/GenBank/DDBJ databases">
        <authorList>
            <person name="Krishnakumar V."/>
            <person name="Cheung F."/>
            <person name="Xiao Y."/>
            <person name="Chan A."/>
            <person name="Moskal W.A."/>
            <person name="Town C.D."/>
        </authorList>
    </citation>
    <scope>NUCLEOTIDE SEQUENCE</scope>
</reference>
<dbReference type="EMBL" id="BT139042">
    <property type="protein sequence ID" value="AFK38837.1"/>
    <property type="molecule type" value="mRNA"/>
</dbReference>
<name>I3SEZ5_LOTJA</name>
<evidence type="ECO:0000256" key="1">
    <source>
        <dbReference type="SAM" id="MobiDB-lite"/>
    </source>
</evidence>
<organism evidence="2">
    <name type="scientific">Lotus japonicus</name>
    <name type="common">Lotus corniculatus var. japonicus</name>
    <dbReference type="NCBI Taxonomy" id="34305"/>
    <lineage>
        <taxon>Eukaryota</taxon>
        <taxon>Viridiplantae</taxon>
        <taxon>Streptophyta</taxon>
        <taxon>Embryophyta</taxon>
        <taxon>Tracheophyta</taxon>
        <taxon>Spermatophyta</taxon>
        <taxon>Magnoliopsida</taxon>
        <taxon>eudicotyledons</taxon>
        <taxon>Gunneridae</taxon>
        <taxon>Pentapetalae</taxon>
        <taxon>rosids</taxon>
        <taxon>fabids</taxon>
        <taxon>Fabales</taxon>
        <taxon>Fabaceae</taxon>
        <taxon>Papilionoideae</taxon>
        <taxon>50 kb inversion clade</taxon>
        <taxon>NPAAA clade</taxon>
        <taxon>Hologalegina</taxon>
        <taxon>robinioid clade</taxon>
        <taxon>Loteae</taxon>
        <taxon>Lotus</taxon>
    </lineage>
</organism>
<dbReference type="PANTHER" id="PTHR34371">
    <property type="entry name" value="OS01G0551000 PROTEIN"/>
    <property type="match status" value="1"/>
</dbReference>
<accession>I3SEZ5</accession>
<dbReference type="AlphaFoldDB" id="I3SEZ5"/>
<dbReference type="PANTHER" id="PTHR34371:SF2">
    <property type="entry name" value="DUF688 FAMILY PROTEIN"/>
    <property type="match status" value="1"/>
</dbReference>
<feature type="compositionally biased region" description="Basic residues" evidence="1">
    <location>
        <begin position="7"/>
        <end position="19"/>
    </location>
</feature>
<feature type="region of interest" description="Disordered" evidence="1">
    <location>
        <begin position="1"/>
        <end position="51"/>
    </location>
</feature>
<sequence length="232" mass="26170">MSSNQKHSQKHRGRERKRGATMDGCEAESKIPRLPLFKPPPMHSPERPGMLTPPLHTSASVPFGWEEEPGKPRPCTDIVSFSNPMPKLTPKCLELPPRLQVDAINISKIPSPTTVLEGPYMGSRRVSDDFCGSFGAERGRLGTLVLKEKSWFGSWSENAFKVKHVFSSSADNDTDHVVGSDNNVRTRKMKPYGSFSNPFHAKSHVWERICERWKQVVPWRSGKLKKYGCGWL</sequence>